<dbReference type="AlphaFoldDB" id="A0A4P9XG55"/>
<accession>A0A4P9XG55</accession>
<keyword evidence="1" id="KW-0732">Signal</keyword>
<name>A0A4P9XG55_9FUNG</name>
<gene>
    <name evidence="2" type="ORF">THASP1DRAFT_33673</name>
</gene>
<keyword evidence="3" id="KW-1185">Reference proteome</keyword>
<protein>
    <submittedName>
        <fullName evidence="2">Uncharacterized protein</fullName>
    </submittedName>
</protein>
<sequence>MRHLLTVLASLLLVHAAHGALPVEYHKKSSIFLNGKDIWNVPAAEVVVGYKTRCADGDKELDAEFTHYGNGVMLNSKPLRVSTRHDILREACPVGDLQVCQIIAHRNVWDQLAKVTVDTPLTAAANVFEAVTLQFGYDAPPVVSQGLYRFIPAHLLGTFNSVPGAFTVTNAGNGKRMLVGDDGGARPLDSAIFRARCSIGSNVNKLIPDAPRYEDPDNKTFRRTSSLVQRRIVAVGDLHGDL</sequence>
<dbReference type="Proteomes" id="UP000271241">
    <property type="component" value="Unassembled WGS sequence"/>
</dbReference>
<evidence type="ECO:0000256" key="1">
    <source>
        <dbReference type="SAM" id="SignalP"/>
    </source>
</evidence>
<feature type="chain" id="PRO_5020413089" evidence="1">
    <location>
        <begin position="20"/>
        <end position="242"/>
    </location>
</feature>
<evidence type="ECO:0000313" key="3">
    <source>
        <dbReference type="Proteomes" id="UP000271241"/>
    </source>
</evidence>
<proteinExistence type="predicted"/>
<evidence type="ECO:0000313" key="2">
    <source>
        <dbReference type="EMBL" id="RKP04548.1"/>
    </source>
</evidence>
<dbReference type="EMBL" id="KZ993638">
    <property type="protein sequence ID" value="RKP04548.1"/>
    <property type="molecule type" value="Genomic_DNA"/>
</dbReference>
<feature type="non-terminal residue" evidence="2">
    <location>
        <position position="242"/>
    </location>
</feature>
<feature type="signal peptide" evidence="1">
    <location>
        <begin position="1"/>
        <end position="19"/>
    </location>
</feature>
<reference evidence="3" key="1">
    <citation type="journal article" date="2018" name="Nat. Microbiol.">
        <title>Leveraging single-cell genomics to expand the fungal tree of life.</title>
        <authorList>
            <person name="Ahrendt S.R."/>
            <person name="Quandt C.A."/>
            <person name="Ciobanu D."/>
            <person name="Clum A."/>
            <person name="Salamov A."/>
            <person name="Andreopoulos B."/>
            <person name="Cheng J.F."/>
            <person name="Woyke T."/>
            <person name="Pelin A."/>
            <person name="Henrissat B."/>
            <person name="Reynolds N.K."/>
            <person name="Benny G.L."/>
            <person name="Smith M.E."/>
            <person name="James T.Y."/>
            <person name="Grigoriev I.V."/>
        </authorList>
    </citation>
    <scope>NUCLEOTIDE SEQUENCE [LARGE SCALE GENOMIC DNA]</scope>
    <source>
        <strain evidence="3">RSA 1356</strain>
    </source>
</reference>
<organism evidence="2 3">
    <name type="scientific">Thamnocephalis sphaerospora</name>
    <dbReference type="NCBI Taxonomy" id="78915"/>
    <lineage>
        <taxon>Eukaryota</taxon>
        <taxon>Fungi</taxon>
        <taxon>Fungi incertae sedis</taxon>
        <taxon>Zoopagomycota</taxon>
        <taxon>Zoopagomycotina</taxon>
        <taxon>Zoopagomycetes</taxon>
        <taxon>Zoopagales</taxon>
        <taxon>Sigmoideomycetaceae</taxon>
        <taxon>Thamnocephalis</taxon>
    </lineage>
</organism>